<dbReference type="InterPro" id="IPR014718">
    <property type="entry name" value="GH-type_carb-bd"/>
</dbReference>
<gene>
    <name evidence="1" type="ORF">BGP82_02530</name>
</gene>
<organism evidence="1 2">
    <name type="scientific">Pseudomonas putida</name>
    <name type="common">Arthrobacter siderocapsulatus</name>
    <dbReference type="NCBI Taxonomy" id="303"/>
    <lineage>
        <taxon>Bacteria</taxon>
        <taxon>Pseudomonadati</taxon>
        <taxon>Pseudomonadota</taxon>
        <taxon>Gammaproteobacteria</taxon>
        <taxon>Pseudomonadales</taxon>
        <taxon>Pseudomonadaceae</taxon>
        <taxon>Pseudomonas</taxon>
    </lineage>
</organism>
<evidence type="ECO:0000313" key="2">
    <source>
        <dbReference type="Proteomes" id="UP000237378"/>
    </source>
</evidence>
<sequence>MHTVVLSNATWSLGVLPAWGGRIAHLNAEGLDILLPINANRFNPLDWPRAGAYPLMPYSNRIRNARLQFTGTEYALPAHPAALPHTLHGVSHTQPWQVVDSGSDRLSITCDYLGEHWPWAFRAEQHFALDGARLRITLVLINLGQTPMPGGLGLHPYFQRHPGMRVQYRTGREWQIDGEYMATGAYQEGARDWSINADAGEPLAHYQSRWNGQMQIDYANGHVHLQASPVLNHFVAFAPVGSAYLCLEPVSHLADAFNQPRDSWAETGTHELAPGQRLEATLEFTWQHR</sequence>
<evidence type="ECO:0008006" key="3">
    <source>
        <dbReference type="Google" id="ProtNLM"/>
    </source>
</evidence>
<dbReference type="GO" id="GO:0005975">
    <property type="term" value="P:carbohydrate metabolic process"/>
    <property type="evidence" value="ECO:0007669"/>
    <property type="project" value="InterPro"/>
</dbReference>
<dbReference type="CDD" id="cd09021">
    <property type="entry name" value="Aldose_epim_Ec_YphB"/>
    <property type="match status" value="1"/>
</dbReference>
<evidence type="ECO:0000313" key="1">
    <source>
        <dbReference type="EMBL" id="POG13347.1"/>
    </source>
</evidence>
<dbReference type="RefSeq" id="WP_103469147.1">
    <property type="nucleotide sequence ID" value="NZ_JADUCH010000006.1"/>
</dbReference>
<protein>
    <recommendedName>
        <fullName evidence="3">Aldose 1-epimerase</fullName>
    </recommendedName>
</protein>
<comment type="caution">
    <text evidence="1">The sequence shown here is derived from an EMBL/GenBank/DDBJ whole genome shotgun (WGS) entry which is preliminary data.</text>
</comment>
<reference evidence="1 2" key="2">
    <citation type="submission" date="2018-03" db="EMBL/GenBank/DDBJ databases">
        <title>Draft genome of Pseudomonas putida strain KH-18-2.</title>
        <authorList>
            <person name="Yoshizawa S."/>
            <person name="Khan N.H."/>
            <person name="Nishimura M."/>
            <person name="Chiura H.X."/>
            <person name="Ogura Y."/>
            <person name="Hayashi T."/>
            <person name="Kogure K."/>
        </authorList>
    </citation>
    <scope>NUCLEOTIDE SEQUENCE [LARGE SCALE GENOMIC DNA]</scope>
    <source>
        <strain evidence="1 2">KH-18-2</strain>
    </source>
</reference>
<dbReference type="GO" id="GO:0030246">
    <property type="term" value="F:carbohydrate binding"/>
    <property type="evidence" value="ECO:0007669"/>
    <property type="project" value="InterPro"/>
</dbReference>
<dbReference type="Gene3D" id="2.70.98.10">
    <property type="match status" value="1"/>
</dbReference>
<dbReference type="Pfam" id="PF01263">
    <property type="entry name" value="Aldose_epim"/>
    <property type="match status" value="1"/>
</dbReference>
<dbReference type="InterPro" id="IPR008183">
    <property type="entry name" value="Aldose_1/G6P_1-epimerase"/>
</dbReference>
<dbReference type="GO" id="GO:0016853">
    <property type="term" value="F:isomerase activity"/>
    <property type="evidence" value="ECO:0007669"/>
    <property type="project" value="InterPro"/>
</dbReference>
<dbReference type="Proteomes" id="UP000237378">
    <property type="component" value="Unassembled WGS sequence"/>
</dbReference>
<name>A0A2S3XCY4_PSEPU</name>
<dbReference type="SUPFAM" id="SSF74650">
    <property type="entry name" value="Galactose mutarotase-like"/>
    <property type="match status" value="1"/>
</dbReference>
<dbReference type="EMBL" id="MING01000019">
    <property type="protein sequence ID" value="POG13347.1"/>
    <property type="molecule type" value="Genomic_DNA"/>
</dbReference>
<dbReference type="InterPro" id="IPR011013">
    <property type="entry name" value="Gal_mutarotase_sf_dom"/>
</dbReference>
<accession>A0A2S3XCY4</accession>
<reference evidence="1 2" key="1">
    <citation type="submission" date="2016-08" db="EMBL/GenBank/DDBJ databases">
        <authorList>
            <person name="Seilhamer J.J."/>
        </authorList>
    </citation>
    <scope>NUCLEOTIDE SEQUENCE [LARGE SCALE GENOMIC DNA]</scope>
    <source>
        <strain evidence="1 2">KH-18-2</strain>
    </source>
</reference>
<proteinExistence type="predicted"/>
<dbReference type="AlphaFoldDB" id="A0A2S3XCY4"/>